<protein>
    <recommendedName>
        <fullName evidence="1">Arc-like DNA binding domain-containing protein</fullName>
    </recommendedName>
</protein>
<evidence type="ECO:0000313" key="3">
    <source>
        <dbReference type="Proteomes" id="UP001500604"/>
    </source>
</evidence>
<dbReference type="InterPro" id="IPR005569">
    <property type="entry name" value="Arc_DNA-bd_dom"/>
</dbReference>
<dbReference type="InterPro" id="IPR013321">
    <property type="entry name" value="Arc_rbn_hlx_hlx"/>
</dbReference>
<gene>
    <name evidence="2" type="ORF">GCM10023116_13160</name>
</gene>
<dbReference type="SUPFAM" id="SSF47598">
    <property type="entry name" value="Ribbon-helix-helix"/>
    <property type="match status" value="1"/>
</dbReference>
<comment type="caution">
    <text evidence="2">The sequence shown here is derived from an EMBL/GenBank/DDBJ whole genome shotgun (WGS) entry which is preliminary data.</text>
</comment>
<reference evidence="3" key="1">
    <citation type="journal article" date="2019" name="Int. J. Syst. Evol. Microbiol.">
        <title>The Global Catalogue of Microorganisms (GCM) 10K type strain sequencing project: providing services to taxonomists for standard genome sequencing and annotation.</title>
        <authorList>
            <consortium name="The Broad Institute Genomics Platform"/>
            <consortium name="The Broad Institute Genome Sequencing Center for Infectious Disease"/>
            <person name="Wu L."/>
            <person name="Ma J."/>
        </authorList>
    </citation>
    <scope>NUCLEOTIDE SEQUENCE [LARGE SCALE GENOMIC DNA]</scope>
    <source>
        <strain evidence="3">JCM 17805</strain>
    </source>
</reference>
<dbReference type="InterPro" id="IPR010985">
    <property type="entry name" value="Ribbon_hlx_hlx"/>
</dbReference>
<dbReference type="RefSeq" id="WP_345194797.1">
    <property type="nucleotide sequence ID" value="NZ_BAABFL010000117.1"/>
</dbReference>
<keyword evidence="3" id="KW-1185">Reference proteome</keyword>
<dbReference type="Gene3D" id="1.10.1220.10">
    <property type="entry name" value="Met repressor-like"/>
    <property type="match status" value="1"/>
</dbReference>
<dbReference type="EMBL" id="BAABFL010000117">
    <property type="protein sequence ID" value="GAA4649042.1"/>
    <property type="molecule type" value="Genomic_DNA"/>
</dbReference>
<evidence type="ECO:0000313" key="2">
    <source>
        <dbReference type="EMBL" id="GAA4649042.1"/>
    </source>
</evidence>
<name>A0ABP8UZK4_9GAMM</name>
<proteinExistence type="predicted"/>
<dbReference type="Pfam" id="PF03869">
    <property type="entry name" value="Arc"/>
    <property type="match status" value="1"/>
</dbReference>
<evidence type="ECO:0000259" key="1">
    <source>
        <dbReference type="Pfam" id="PF03869"/>
    </source>
</evidence>
<dbReference type="Proteomes" id="UP001500604">
    <property type="component" value="Unassembled WGS sequence"/>
</dbReference>
<feature type="domain" description="Arc-like DNA binding" evidence="1">
    <location>
        <begin position="2"/>
        <end position="46"/>
    </location>
</feature>
<sequence>MSRDLPIFSLRVPEKIRQQVAREARKNHRSINAEVLTRLEASFQKDDVFHLLLEEIRQLRQDLAAVVKRKG</sequence>
<accession>A0ABP8UZK4</accession>
<organism evidence="2 3">
    <name type="scientific">Kistimonas scapharcae</name>
    <dbReference type="NCBI Taxonomy" id="1036133"/>
    <lineage>
        <taxon>Bacteria</taxon>
        <taxon>Pseudomonadati</taxon>
        <taxon>Pseudomonadota</taxon>
        <taxon>Gammaproteobacteria</taxon>
        <taxon>Oceanospirillales</taxon>
        <taxon>Endozoicomonadaceae</taxon>
        <taxon>Kistimonas</taxon>
    </lineage>
</organism>